<dbReference type="GO" id="GO:0046677">
    <property type="term" value="P:response to antibiotic"/>
    <property type="evidence" value="ECO:0007669"/>
    <property type="project" value="InterPro"/>
</dbReference>
<dbReference type="SUPFAM" id="SSF159501">
    <property type="entry name" value="EreA/ChaN-like"/>
    <property type="match status" value="1"/>
</dbReference>
<dbReference type="InterPro" id="IPR052036">
    <property type="entry name" value="Hydrolase/PRTase-associated"/>
</dbReference>
<dbReference type="Pfam" id="PF05139">
    <property type="entry name" value="Erythro_esteras"/>
    <property type="match status" value="1"/>
</dbReference>
<dbReference type="CDD" id="cd14728">
    <property type="entry name" value="Ere-like"/>
    <property type="match status" value="1"/>
</dbReference>
<evidence type="ECO:0000313" key="2">
    <source>
        <dbReference type="Proteomes" id="UP001217417"/>
    </source>
</evidence>
<dbReference type="InterPro" id="IPR007815">
    <property type="entry name" value="Emycin_Estase"/>
</dbReference>
<dbReference type="InterPro" id="IPR014622">
    <property type="entry name" value="UCP036794_erythomycin"/>
</dbReference>
<reference evidence="1" key="1">
    <citation type="submission" date="2023-03" db="EMBL/GenBank/DDBJ databases">
        <title>Near-Complete genome sequence of Lipomyces tetrasporous NRRL Y-64009, an oleaginous yeast capable of growing on lignocellulosic hydrolysates.</title>
        <authorList>
            <consortium name="Lawrence Berkeley National Laboratory"/>
            <person name="Jagtap S.S."/>
            <person name="Liu J.-J."/>
            <person name="Walukiewicz H.E."/>
            <person name="Pangilinan J."/>
            <person name="Lipzen A."/>
            <person name="Ahrendt S."/>
            <person name="Koriabine M."/>
            <person name="Cobaugh K."/>
            <person name="Salamov A."/>
            <person name="Yoshinaga Y."/>
            <person name="Ng V."/>
            <person name="Daum C."/>
            <person name="Grigoriev I.V."/>
            <person name="Slininger P.J."/>
            <person name="Dien B.S."/>
            <person name="Jin Y.-S."/>
            <person name="Rao C.V."/>
        </authorList>
    </citation>
    <scope>NUCLEOTIDE SEQUENCE</scope>
    <source>
        <strain evidence="1">NRRL Y-64009</strain>
    </source>
</reference>
<dbReference type="RefSeq" id="XP_056045879.1">
    <property type="nucleotide sequence ID" value="XM_056186516.1"/>
</dbReference>
<keyword evidence="2" id="KW-1185">Reference proteome</keyword>
<dbReference type="Gene3D" id="3.30.1870.10">
    <property type="entry name" value="EreA-like, domain 2"/>
    <property type="match status" value="1"/>
</dbReference>
<protein>
    <submittedName>
        <fullName evidence="1">Erythromycin esterase</fullName>
    </submittedName>
</protein>
<dbReference type="GeneID" id="80881682"/>
<sequence length="438" mass="50085">MTGVRSLIQSAAEELPDIDNSSFGAKFDRFGSCRIVLIGDASHGTSEFYRARAAITKRLIEKHGFTIVAVEADWPDARAVDRYVRLGNVSSKDVDPLAAFKRFPTWMWRNQEVKEFIQWLKQYNQHRPTAERAGFYGLDLYSLKTSIRAVLDYLDKTDPDAAKAARQRYSCLAPWLDDPAKYGLAALRRGQAPCEEAVVRILVDLLSKRLEYARQDLEGFFDAEMNARLVKDAEEYYRAMYLGSDLSWNLRDAHMFDTLDRLLKQTGGSKAVVWAHNSHVGDAQYTGMGMHRNEINIGQMCREQYASDVAIIGCLTHGGTVAAAHEWDGPMEMMKIQASLPESYEHIFYKSQLSTFLLDLREGQHEELREALMEARIERFIGVIYRPLTERWSHYSEAVLPKQMDALMWFRETNPVTAFETDQPQYPASVDETYPFGL</sequence>
<dbReference type="Gene3D" id="1.20.1440.30">
    <property type="entry name" value="Biosynthetic Protein domain"/>
    <property type="match status" value="1"/>
</dbReference>
<dbReference type="AlphaFoldDB" id="A0AAD7VUZ9"/>
<comment type="caution">
    <text evidence="1">The sequence shown here is derived from an EMBL/GenBank/DDBJ whole genome shotgun (WGS) entry which is preliminary data.</text>
</comment>
<name>A0AAD7VUZ9_9ASCO</name>
<dbReference type="EMBL" id="JARPMG010000002">
    <property type="protein sequence ID" value="KAJ8102429.1"/>
    <property type="molecule type" value="Genomic_DNA"/>
</dbReference>
<accession>A0AAD7VUZ9</accession>
<dbReference type="Gene3D" id="3.40.1660.10">
    <property type="entry name" value="EreA-like (biosynthetic domain)"/>
    <property type="match status" value="1"/>
</dbReference>
<dbReference type="PANTHER" id="PTHR31299">
    <property type="entry name" value="ESTERASE, PUTATIVE (AFU_ORTHOLOGUE AFUA_1G05850)-RELATED"/>
    <property type="match status" value="1"/>
</dbReference>
<gene>
    <name evidence="1" type="ORF">POJ06DRAFT_244613</name>
</gene>
<organism evidence="1 2">
    <name type="scientific">Lipomyces tetrasporus</name>
    <dbReference type="NCBI Taxonomy" id="54092"/>
    <lineage>
        <taxon>Eukaryota</taxon>
        <taxon>Fungi</taxon>
        <taxon>Dikarya</taxon>
        <taxon>Ascomycota</taxon>
        <taxon>Saccharomycotina</taxon>
        <taxon>Lipomycetes</taxon>
        <taxon>Lipomycetales</taxon>
        <taxon>Lipomycetaceae</taxon>
        <taxon>Lipomyces</taxon>
    </lineage>
</organism>
<proteinExistence type="predicted"/>
<dbReference type="PANTHER" id="PTHR31299:SF0">
    <property type="entry name" value="ESTERASE, PUTATIVE (AFU_ORTHOLOGUE AFUA_1G05850)-RELATED"/>
    <property type="match status" value="1"/>
</dbReference>
<dbReference type="PIRSF" id="PIRSF036794">
    <property type="entry name" value="UCP_erythr_ester"/>
    <property type="match status" value="1"/>
</dbReference>
<dbReference type="Proteomes" id="UP001217417">
    <property type="component" value="Unassembled WGS sequence"/>
</dbReference>
<evidence type="ECO:0000313" key="1">
    <source>
        <dbReference type="EMBL" id="KAJ8102429.1"/>
    </source>
</evidence>